<evidence type="ECO:0000313" key="2">
    <source>
        <dbReference type="Proteomes" id="UP000178485"/>
    </source>
</evidence>
<dbReference type="EMBL" id="LT608328">
    <property type="protein sequence ID" value="SCM55919.1"/>
    <property type="molecule type" value="Genomic_DNA"/>
</dbReference>
<accession>A0A1G4G4S6</accession>
<dbReference type="InterPro" id="IPR014985">
    <property type="entry name" value="WbqC"/>
</dbReference>
<reference evidence="1 2" key="1">
    <citation type="submission" date="2016-08" db="EMBL/GenBank/DDBJ databases">
        <authorList>
            <person name="Seilhamer J.J."/>
        </authorList>
    </citation>
    <scope>NUCLEOTIDE SEQUENCE [LARGE SCALE GENOMIC DNA]</scope>
    <source>
        <strain evidence="1">ING2-E5A</strain>
    </source>
</reference>
<gene>
    <name evidence="1" type="ORF">ING2E5A_0636</name>
</gene>
<protein>
    <recommendedName>
        <fullName evidence="3">WbqC-like family protein</fullName>
    </recommendedName>
</protein>
<dbReference type="Pfam" id="PF08889">
    <property type="entry name" value="WbqC"/>
    <property type="match status" value="1"/>
</dbReference>
<dbReference type="RefSeq" id="WP_071136141.1">
    <property type="nucleotide sequence ID" value="NZ_DUQN01000048.1"/>
</dbReference>
<sequence length="219" mass="25508">MISPKNRRLPVPAPPPGGSGTLLLSALYLAPIEYYSHLFHARKVVVELHENYQKQSYRNRCNIVGANGLMPLSIPVEKPSAAECRMKDIRIADHGNWRHLHWNAIVSAYNSTPFFEYYADELHPFYEKRIEFLADFNLQLHQLICKWLRIDTPFELSSEYVAEVTADVNDYREAIHPKRPSRFTIRPYYQVFGRKLGFIQNASIIDLLFNMGNEARLWL</sequence>
<dbReference type="STRING" id="1642646.ING2E5A_0636"/>
<proteinExistence type="predicted"/>
<keyword evidence="2" id="KW-1185">Reference proteome</keyword>
<evidence type="ECO:0000313" key="1">
    <source>
        <dbReference type="EMBL" id="SCM55919.1"/>
    </source>
</evidence>
<dbReference type="Proteomes" id="UP000178485">
    <property type="component" value="Chromosome i"/>
</dbReference>
<dbReference type="KEGG" id="pmuc:ING2E5A_0636"/>
<dbReference type="AlphaFoldDB" id="A0A1G4G4S6"/>
<evidence type="ECO:0008006" key="3">
    <source>
        <dbReference type="Google" id="ProtNLM"/>
    </source>
</evidence>
<organism evidence="1 2">
    <name type="scientific">Petrimonas mucosa</name>
    <dbReference type="NCBI Taxonomy" id="1642646"/>
    <lineage>
        <taxon>Bacteria</taxon>
        <taxon>Pseudomonadati</taxon>
        <taxon>Bacteroidota</taxon>
        <taxon>Bacteroidia</taxon>
        <taxon>Bacteroidales</taxon>
        <taxon>Dysgonomonadaceae</taxon>
        <taxon>Petrimonas</taxon>
    </lineage>
</organism>
<name>A0A1G4G4S6_9BACT</name>